<evidence type="ECO:0000256" key="1">
    <source>
        <dbReference type="SAM" id="Phobius"/>
    </source>
</evidence>
<evidence type="ECO:0000313" key="3">
    <source>
        <dbReference type="EMBL" id="XBO72897.1"/>
    </source>
</evidence>
<gene>
    <name evidence="3" type="ORF">NFG58_09450</name>
</gene>
<reference evidence="3" key="1">
    <citation type="submission" date="2022-06" db="EMBL/GenBank/DDBJ databases">
        <title>A novel DMS-producing enzyme.</title>
        <authorList>
            <person name="Zhang Y."/>
        </authorList>
    </citation>
    <scope>NUCLEOTIDE SEQUENCE</scope>
    <source>
        <strain evidence="3">RT37</strain>
    </source>
</reference>
<evidence type="ECO:0000259" key="2">
    <source>
        <dbReference type="Pfam" id="PF10675"/>
    </source>
</evidence>
<dbReference type="RefSeq" id="WP_045991499.1">
    <property type="nucleotide sequence ID" value="NZ_CP098827.1"/>
</dbReference>
<dbReference type="Pfam" id="PF10675">
    <property type="entry name" value="DUF2489"/>
    <property type="match status" value="1"/>
</dbReference>
<protein>
    <submittedName>
        <fullName evidence="3">DUF2489 domain-containing protein</fullName>
    </submittedName>
</protein>
<dbReference type="InterPro" id="IPR019617">
    <property type="entry name" value="DUF2489"/>
</dbReference>
<name>A0AAU7KN06_9GAMM</name>
<keyword evidence="1" id="KW-0472">Membrane</keyword>
<feature type="domain" description="DUF2489" evidence="2">
    <location>
        <begin position="17"/>
        <end position="141"/>
    </location>
</feature>
<proteinExistence type="predicted"/>
<organism evidence="3">
    <name type="scientific">Halomonas sp. RT37</name>
    <dbReference type="NCBI Taxonomy" id="2950872"/>
    <lineage>
        <taxon>Bacteria</taxon>
        <taxon>Pseudomonadati</taxon>
        <taxon>Pseudomonadota</taxon>
        <taxon>Gammaproteobacteria</taxon>
        <taxon>Oceanospirillales</taxon>
        <taxon>Halomonadaceae</taxon>
        <taxon>Halomonas</taxon>
    </lineage>
</organism>
<dbReference type="EMBL" id="CP098827">
    <property type="protein sequence ID" value="XBO72897.1"/>
    <property type="molecule type" value="Genomic_DNA"/>
</dbReference>
<dbReference type="AlphaFoldDB" id="A0AAU7KN06"/>
<sequence length="155" mass="17873">MSTTLAYALLGLGIVIIAALAWYAWSLKNEVRRREGVIRDEERRARENGLENLGLVASALLQRQVDVTEGCWRLKVLFEIIDPALLERREFRVFAEVYEQTRHLHTHQARQELTPKERFAEDKQRLAVEEANRDDVLAAAQAALDFQARYPDSLN</sequence>
<keyword evidence="1" id="KW-0812">Transmembrane</keyword>
<feature type="transmembrane region" description="Helical" evidence="1">
    <location>
        <begin position="6"/>
        <end position="25"/>
    </location>
</feature>
<keyword evidence="1" id="KW-1133">Transmembrane helix</keyword>
<accession>A0AAU7KN06</accession>